<comment type="caution">
    <text evidence="2">The sequence shown here is derived from an EMBL/GenBank/DDBJ whole genome shotgun (WGS) entry which is preliminary data.</text>
</comment>
<reference evidence="2 3" key="1">
    <citation type="submission" date="2015-06" db="EMBL/GenBank/DDBJ databases">
        <title>Survival trade-offs in plant roots during colonization by closely related pathogenic and mutualistic fungi.</title>
        <authorList>
            <person name="Hacquard S."/>
            <person name="Kracher B."/>
            <person name="Hiruma K."/>
            <person name="Weinman A."/>
            <person name="Muench P."/>
            <person name="Garrido Oter R."/>
            <person name="Ver Loren van Themaat E."/>
            <person name="Dallerey J.-F."/>
            <person name="Damm U."/>
            <person name="Henrissat B."/>
            <person name="Lespinet O."/>
            <person name="Thon M."/>
            <person name="Kemen E."/>
            <person name="McHardy A.C."/>
            <person name="Schulze-Lefert P."/>
            <person name="O'Connell R.J."/>
        </authorList>
    </citation>
    <scope>NUCLEOTIDE SEQUENCE [LARGE SCALE GENOMIC DNA]</scope>
    <source>
        <strain evidence="2 3">MAFF 238704</strain>
    </source>
</reference>
<dbReference type="GO" id="GO:0003676">
    <property type="term" value="F:nucleic acid binding"/>
    <property type="evidence" value="ECO:0007669"/>
    <property type="project" value="InterPro"/>
</dbReference>
<keyword evidence="2" id="KW-0378">Hydrolase</keyword>
<dbReference type="EMBL" id="LFIW01000872">
    <property type="protein sequence ID" value="KZL84495.1"/>
    <property type="molecule type" value="Genomic_DNA"/>
</dbReference>
<dbReference type="InterPro" id="IPR036397">
    <property type="entry name" value="RNaseH_sf"/>
</dbReference>
<dbReference type="SUPFAM" id="SSF53098">
    <property type="entry name" value="Ribonuclease H-like"/>
    <property type="match status" value="1"/>
</dbReference>
<keyword evidence="2" id="KW-0255">Endonuclease</keyword>
<accession>A0A167DYI7</accession>
<dbReference type="InterPro" id="IPR002156">
    <property type="entry name" value="RNaseH_domain"/>
</dbReference>
<dbReference type="CDD" id="cd09276">
    <property type="entry name" value="Rnase_HI_RT_non_LTR"/>
    <property type="match status" value="1"/>
</dbReference>
<dbReference type="AlphaFoldDB" id="A0A167DYI7"/>
<dbReference type="Gene3D" id="3.30.420.10">
    <property type="entry name" value="Ribonuclease H-like superfamily/Ribonuclease H"/>
    <property type="match status" value="1"/>
</dbReference>
<name>A0A167DYI7_COLIC</name>
<gene>
    <name evidence="2" type="ORF">CI238_12704</name>
</gene>
<evidence type="ECO:0000259" key="1">
    <source>
        <dbReference type="PROSITE" id="PS50879"/>
    </source>
</evidence>
<evidence type="ECO:0000313" key="3">
    <source>
        <dbReference type="Proteomes" id="UP000076584"/>
    </source>
</evidence>
<dbReference type="Proteomes" id="UP000076584">
    <property type="component" value="Unassembled WGS sequence"/>
</dbReference>
<dbReference type="PANTHER" id="PTHR33481">
    <property type="entry name" value="REVERSE TRANSCRIPTASE"/>
    <property type="match status" value="1"/>
</dbReference>
<dbReference type="PANTHER" id="PTHR33481:SF1">
    <property type="entry name" value="ENDONUCLEASE_EXONUCLEASE_PHOSPHATASE DOMAIN-CONTAINING PROTEIN-RELATED"/>
    <property type="match status" value="1"/>
</dbReference>
<keyword evidence="3" id="KW-1185">Reference proteome</keyword>
<dbReference type="PROSITE" id="PS50879">
    <property type="entry name" value="RNASE_H_1"/>
    <property type="match status" value="1"/>
</dbReference>
<evidence type="ECO:0000313" key="2">
    <source>
        <dbReference type="EMBL" id="KZL84495.1"/>
    </source>
</evidence>
<dbReference type="Pfam" id="PF00075">
    <property type="entry name" value="RNase_H"/>
    <property type="match status" value="1"/>
</dbReference>
<dbReference type="GO" id="GO:0004523">
    <property type="term" value="F:RNA-DNA hybrid ribonuclease activity"/>
    <property type="evidence" value="ECO:0007669"/>
    <property type="project" value="InterPro"/>
</dbReference>
<organism evidence="2 3">
    <name type="scientific">Colletotrichum incanum</name>
    <name type="common">Soybean anthracnose fungus</name>
    <dbReference type="NCBI Taxonomy" id="1573173"/>
    <lineage>
        <taxon>Eukaryota</taxon>
        <taxon>Fungi</taxon>
        <taxon>Dikarya</taxon>
        <taxon>Ascomycota</taxon>
        <taxon>Pezizomycotina</taxon>
        <taxon>Sordariomycetes</taxon>
        <taxon>Hypocreomycetidae</taxon>
        <taxon>Glomerellales</taxon>
        <taxon>Glomerellaceae</taxon>
        <taxon>Colletotrichum</taxon>
        <taxon>Colletotrichum spaethianum species complex</taxon>
    </lineage>
</organism>
<protein>
    <submittedName>
        <fullName evidence="2">Endonuclease reverse</fullName>
    </submittedName>
</protein>
<keyword evidence="2" id="KW-0540">Nuclease</keyword>
<sequence>MQAKAIRAVLPVYRTTPVPILQREAALPPAEVILDAKLYKASVRIHRLDERHPLRKRLGDRPGPDSRLRRMARLVDGNAEYIDPLELPPWERLADWHKVLRRVGYAPGKAKEELALELTDRLGTLSKRDIVVYTDGSQTTDGSRTSAGAGWVGYQATRQIFRGSEPLGSQTEVFDAEAQAALQGLLEAVRSPTARMADNVHICLDNLAVAARLVAQSAGSSQTRFRAFSGLSCSWKQRERTSWTMPGRVYIWWCPGHAGIPGNEEADSLAKEACKQTPESHPRPTLAHLKRQSKAVAFQTFDRRWPSLCPRQYADLGIVPHPKPPELRLPRHLLGRLYASRSHHGDFAAYHERFAHKDALLDCSCGRRKTPVHFYFCKRGRKATPGHLR</sequence>
<dbReference type="STRING" id="1573173.A0A167DYI7"/>
<feature type="domain" description="RNase H type-1" evidence="1">
    <location>
        <begin position="126"/>
        <end position="275"/>
    </location>
</feature>
<proteinExistence type="predicted"/>
<dbReference type="InterPro" id="IPR012337">
    <property type="entry name" value="RNaseH-like_sf"/>
</dbReference>